<evidence type="ECO:0000313" key="3">
    <source>
        <dbReference type="Proteomes" id="UP000315496"/>
    </source>
</evidence>
<accession>A0A4Z1SXF8</accession>
<comment type="caution">
    <text evidence="2">The sequence shown here is derived from an EMBL/GenBank/DDBJ whole genome shotgun (WGS) entry which is preliminary data.</text>
</comment>
<dbReference type="AlphaFoldDB" id="A0A4Z1SXF8"/>
<keyword evidence="3" id="KW-1185">Reference proteome</keyword>
<keyword evidence="1" id="KW-1133">Transmembrane helix</keyword>
<gene>
    <name evidence="2" type="ORF">GMRT_13415</name>
</gene>
<name>A0A4Z1SXF8_GIAMU</name>
<evidence type="ECO:0000313" key="2">
    <source>
        <dbReference type="EMBL" id="TNJ26383.1"/>
    </source>
</evidence>
<reference evidence="2 3" key="1">
    <citation type="submission" date="2019-05" db="EMBL/GenBank/DDBJ databases">
        <title>The compact genome of Giardia muris reveals important steps in the evolution of intestinal protozoan parasites.</title>
        <authorList>
            <person name="Xu F."/>
            <person name="Jimenez-Gonzalez A."/>
            <person name="Einarsson E."/>
            <person name="Astvaldsson A."/>
            <person name="Peirasmaki D."/>
            <person name="Eckmann L."/>
            <person name="Andersson J.O."/>
            <person name="Svard S.G."/>
            <person name="Jerlstrom-Hultqvist J."/>
        </authorList>
    </citation>
    <scope>NUCLEOTIDE SEQUENCE [LARGE SCALE GENOMIC DNA]</scope>
    <source>
        <strain evidence="2 3">Roberts-Thomson</strain>
    </source>
</reference>
<sequence length="143" mass="15883">MPFLTLDALNEAALATVIVEKPEAQITRPPRVVALRQAEAACGPEDTDNDELTEISSQELECHIYDAEYTAVHRRETLRDARAGIILTILGVLSLGGLIWFAIWGIPITVTIIWALVTGILILLAITSWIWFGLRIAHRGRDR</sequence>
<keyword evidence="1" id="KW-0472">Membrane</keyword>
<feature type="transmembrane region" description="Helical" evidence="1">
    <location>
        <begin position="83"/>
        <end position="106"/>
    </location>
</feature>
<evidence type="ECO:0000256" key="1">
    <source>
        <dbReference type="SAM" id="Phobius"/>
    </source>
</evidence>
<dbReference type="Proteomes" id="UP000315496">
    <property type="component" value="Chromosome 5"/>
</dbReference>
<dbReference type="VEuPathDB" id="GiardiaDB:GMRT_13415"/>
<dbReference type="EMBL" id="VDLU01000005">
    <property type="protein sequence ID" value="TNJ26383.1"/>
    <property type="molecule type" value="Genomic_DNA"/>
</dbReference>
<feature type="transmembrane region" description="Helical" evidence="1">
    <location>
        <begin position="112"/>
        <end position="134"/>
    </location>
</feature>
<protein>
    <recommendedName>
        <fullName evidence="4">Transmembrane protein</fullName>
    </recommendedName>
</protein>
<keyword evidence="1" id="KW-0812">Transmembrane</keyword>
<proteinExistence type="predicted"/>
<organism evidence="2 3">
    <name type="scientific">Giardia muris</name>
    <dbReference type="NCBI Taxonomy" id="5742"/>
    <lineage>
        <taxon>Eukaryota</taxon>
        <taxon>Metamonada</taxon>
        <taxon>Diplomonadida</taxon>
        <taxon>Hexamitidae</taxon>
        <taxon>Giardiinae</taxon>
        <taxon>Giardia</taxon>
    </lineage>
</organism>
<evidence type="ECO:0008006" key="4">
    <source>
        <dbReference type="Google" id="ProtNLM"/>
    </source>
</evidence>